<comment type="similarity">
    <text evidence="2">Belongs to the bacterial solute-binding protein 8 family.</text>
</comment>
<dbReference type="FunCoup" id="K9U3P8">
    <property type="interactions" value="39"/>
</dbReference>
<evidence type="ECO:0000256" key="4">
    <source>
        <dbReference type="ARBA" id="ARBA00022729"/>
    </source>
</evidence>
<dbReference type="STRING" id="251229.Chro_3623"/>
<dbReference type="EMBL" id="CP003597">
    <property type="protein sequence ID" value="AFY89071.1"/>
    <property type="molecule type" value="Genomic_DNA"/>
</dbReference>
<dbReference type="Proteomes" id="UP000010384">
    <property type="component" value="Chromosome"/>
</dbReference>
<sequence>MKISLRRFAYLVCLGIVMVTLVSTCNAIGDRSLTRSKPLVENCRFVKHVMGETCIPRNPQRVVTLRTDTFANSLALGIKPIASVYIELANPIPNYLQDKVDGIELVGGHDAPNLEKILRLKPNLILIGSYYAKAIYKQLSQIAPTVVLNIPYPPPSWQRQLEELSQVLGKEDVYQQLMNDYWQRIEKLKKILGIGAASPKENRRHTLKISVASTSSQYGIWAYGEKHFSGTVLKDLGLQRPRSQTGNFFYVENLSEETISEIDGDVLFFLTWDDKDDKKTLEKLQQRPLWRQLNVVQRDRVYFVGQHWHSSDIFAVHAMLDDLFKYLGETP</sequence>
<dbReference type="GO" id="GO:1901678">
    <property type="term" value="P:iron coordination entity transport"/>
    <property type="evidence" value="ECO:0007669"/>
    <property type="project" value="UniProtKB-ARBA"/>
</dbReference>
<reference evidence="6 7" key="1">
    <citation type="submission" date="2012-06" db="EMBL/GenBank/DDBJ databases">
        <title>Finished chromosome of genome of Chroococcidiopsis thermalis PCC 7203.</title>
        <authorList>
            <consortium name="US DOE Joint Genome Institute"/>
            <person name="Gugger M."/>
            <person name="Coursin T."/>
            <person name="Rippka R."/>
            <person name="Tandeau De Marsac N."/>
            <person name="Huntemann M."/>
            <person name="Wei C.-L."/>
            <person name="Han J."/>
            <person name="Detter J.C."/>
            <person name="Han C."/>
            <person name="Tapia R."/>
            <person name="Davenport K."/>
            <person name="Daligault H."/>
            <person name="Erkkila T."/>
            <person name="Gu W."/>
            <person name="Munk A.C.C."/>
            <person name="Teshima H."/>
            <person name="Xu Y."/>
            <person name="Chain P."/>
            <person name="Chen A."/>
            <person name="Krypides N."/>
            <person name="Mavromatis K."/>
            <person name="Markowitz V."/>
            <person name="Szeto E."/>
            <person name="Ivanova N."/>
            <person name="Mikhailova N."/>
            <person name="Ovchinnikova G."/>
            <person name="Pagani I."/>
            <person name="Pati A."/>
            <person name="Goodwin L."/>
            <person name="Peters L."/>
            <person name="Pitluck S."/>
            <person name="Woyke T."/>
            <person name="Kerfeld C."/>
        </authorList>
    </citation>
    <scope>NUCLEOTIDE SEQUENCE [LARGE SCALE GENOMIC DNA]</scope>
    <source>
        <strain evidence="6 7">PCC 7203</strain>
    </source>
</reference>
<keyword evidence="4" id="KW-0732">Signal</keyword>
<feature type="domain" description="Fe/B12 periplasmic-binding" evidence="5">
    <location>
        <begin position="61"/>
        <end position="331"/>
    </location>
</feature>
<dbReference type="InterPro" id="IPR002491">
    <property type="entry name" value="ABC_transptr_periplasmic_BD"/>
</dbReference>
<accession>K9U3P8</accession>
<organism evidence="6 7">
    <name type="scientific">Chroococcidiopsis thermalis (strain PCC 7203)</name>
    <dbReference type="NCBI Taxonomy" id="251229"/>
    <lineage>
        <taxon>Bacteria</taxon>
        <taxon>Bacillati</taxon>
        <taxon>Cyanobacteriota</taxon>
        <taxon>Cyanophyceae</taxon>
        <taxon>Chroococcidiopsidales</taxon>
        <taxon>Chroococcidiopsidaceae</taxon>
        <taxon>Chroococcidiopsis</taxon>
    </lineage>
</organism>
<proteinExistence type="inferred from homology"/>
<evidence type="ECO:0000256" key="1">
    <source>
        <dbReference type="ARBA" id="ARBA00004196"/>
    </source>
</evidence>
<dbReference type="PANTHER" id="PTHR30532:SF25">
    <property type="entry name" value="IRON(III) DICITRATE-BINDING PERIPLASMIC PROTEIN"/>
    <property type="match status" value="1"/>
</dbReference>
<dbReference type="KEGG" id="cthe:Chro_3623"/>
<keyword evidence="7" id="KW-1185">Reference proteome</keyword>
<dbReference type="InterPro" id="IPR051313">
    <property type="entry name" value="Bact_iron-sidero_bind"/>
</dbReference>
<dbReference type="PROSITE" id="PS50983">
    <property type="entry name" value="FE_B12_PBP"/>
    <property type="match status" value="1"/>
</dbReference>
<comment type="subcellular location">
    <subcellularLocation>
        <location evidence="1">Cell envelope</location>
    </subcellularLocation>
</comment>
<dbReference type="Gene3D" id="3.40.50.1980">
    <property type="entry name" value="Nitrogenase molybdenum iron protein domain"/>
    <property type="match status" value="2"/>
</dbReference>
<dbReference type="HOGENOM" id="CLU_038034_0_2_3"/>
<dbReference type="RefSeq" id="WP_015155616.1">
    <property type="nucleotide sequence ID" value="NC_019695.1"/>
</dbReference>
<dbReference type="InParanoid" id="K9U3P8"/>
<dbReference type="PANTHER" id="PTHR30532">
    <property type="entry name" value="IRON III DICITRATE-BINDING PERIPLASMIC PROTEIN"/>
    <property type="match status" value="1"/>
</dbReference>
<dbReference type="OrthoDB" id="425173at2"/>
<gene>
    <name evidence="6" type="ORF">Chro_3623</name>
</gene>
<evidence type="ECO:0000313" key="7">
    <source>
        <dbReference type="Proteomes" id="UP000010384"/>
    </source>
</evidence>
<evidence type="ECO:0000256" key="3">
    <source>
        <dbReference type="ARBA" id="ARBA00022448"/>
    </source>
</evidence>
<dbReference type="CDD" id="cd01146">
    <property type="entry name" value="FhuD"/>
    <property type="match status" value="1"/>
</dbReference>
<dbReference type="SUPFAM" id="SSF53807">
    <property type="entry name" value="Helical backbone' metal receptor"/>
    <property type="match status" value="1"/>
</dbReference>
<name>K9U3P8_CHRTP</name>
<protein>
    <submittedName>
        <fullName evidence="6">Periplasmic binding protein</fullName>
    </submittedName>
</protein>
<dbReference type="AlphaFoldDB" id="K9U3P8"/>
<keyword evidence="3" id="KW-0813">Transport</keyword>
<dbReference type="eggNOG" id="COG0614">
    <property type="taxonomic scope" value="Bacteria"/>
</dbReference>
<dbReference type="Pfam" id="PF01497">
    <property type="entry name" value="Peripla_BP_2"/>
    <property type="match status" value="1"/>
</dbReference>
<evidence type="ECO:0000256" key="2">
    <source>
        <dbReference type="ARBA" id="ARBA00008814"/>
    </source>
</evidence>
<evidence type="ECO:0000259" key="5">
    <source>
        <dbReference type="PROSITE" id="PS50983"/>
    </source>
</evidence>
<evidence type="ECO:0000313" key="6">
    <source>
        <dbReference type="EMBL" id="AFY89071.1"/>
    </source>
</evidence>
<dbReference type="GO" id="GO:0030288">
    <property type="term" value="C:outer membrane-bounded periplasmic space"/>
    <property type="evidence" value="ECO:0007669"/>
    <property type="project" value="TreeGrafter"/>
</dbReference>